<dbReference type="AlphaFoldDB" id="A0A9N8E646"/>
<feature type="compositionally biased region" description="Polar residues" evidence="1">
    <location>
        <begin position="785"/>
        <end position="807"/>
    </location>
</feature>
<feature type="compositionally biased region" description="Polar residues" evidence="1">
    <location>
        <begin position="707"/>
        <end position="733"/>
    </location>
</feature>
<feature type="region of interest" description="Disordered" evidence="1">
    <location>
        <begin position="439"/>
        <end position="468"/>
    </location>
</feature>
<proteinExistence type="predicted"/>
<reference evidence="3" key="1">
    <citation type="submission" date="2020-06" db="EMBL/GenBank/DDBJ databases">
        <authorList>
            <consortium name="Plant Systems Biology data submission"/>
        </authorList>
    </citation>
    <scope>NUCLEOTIDE SEQUENCE</scope>
    <source>
        <strain evidence="3">D6</strain>
    </source>
</reference>
<name>A0A9N8E646_9STRA</name>
<feature type="compositionally biased region" description="Low complexity" evidence="1">
    <location>
        <begin position="750"/>
        <end position="762"/>
    </location>
</feature>
<organism evidence="3 4">
    <name type="scientific">Seminavis robusta</name>
    <dbReference type="NCBI Taxonomy" id="568900"/>
    <lineage>
        <taxon>Eukaryota</taxon>
        <taxon>Sar</taxon>
        <taxon>Stramenopiles</taxon>
        <taxon>Ochrophyta</taxon>
        <taxon>Bacillariophyta</taxon>
        <taxon>Bacillariophyceae</taxon>
        <taxon>Bacillariophycidae</taxon>
        <taxon>Naviculales</taxon>
        <taxon>Naviculaceae</taxon>
        <taxon>Seminavis</taxon>
    </lineage>
</organism>
<feature type="compositionally biased region" description="Low complexity" evidence="1">
    <location>
        <begin position="612"/>
        <end position="642"/>
    </location>
</feature>
<dbReference type="SUPFAM" id="SSF82171">
    <property type="entry name" value="DPP6 N-terminal domain-like"/>
    <property type="match status" value="1"/>
</dbReference>
<keyword evidence="3" id="KW-0401">Integrin</keyword>
<protein>
    <submittedName>
        <fullName evidence="3">Alpha beta-propellor repeat-containing integrin</fullName>
    </submittedName>
</protein>
<evidence type="ECO:0000256" key="1">
    <source>
        <dbReference type="SAM" id="MobiDB-lite"/>
    </source>
</evidence>
<evidence type="ECO:0000313" key="3">
    <source>
        <dbReference type="EMBL" id="CAB9515391.1"/>
    </source>
</evidence>
<feature type="compositionally biased region" description="Low complexity" evidence="1">
    <location>
        <begin position="562"/>
        <end position="605"/>
    </location>
</feature>
<feature type="signal peptide" evidence="2">
    <location>
        <begin position="1"/>
        <end position="16"/>
    </location>
</feature>
<keyword evidence="4" id="KW-1185">Reference proteome</keyword>
<feature type="chain" id="PRO_5040297893" evidence="2">
    <location>
        <begin position="17"/>
        <end position="1018"/>
    </location>
</feature>
<feature type="compositionally biased region" description="Polar residues" evidence="1">
    <location>
        <begin position="492"/>
        <end position="550"/>
    </location>
</feature>
<dbReference type="EMBL" id="CAICTM010000711">
    <property type="protein sequence ID" value="CAB9515391.1"/>
    <property type="molecule type" value="Genomic_DNA"/>
</dbReference>
<evidence type="ECO:0000313" key="4">
    <source>
        <dbReference type="Proteomes" id="UP001153069"/>
    </source>
</evidence>
<sequence length="1018" mass="106106">MISVVCVLFLSLLVTADEVSLRGNNNLGAPSVLHQRNLVASAFTGVGSPLSPPRFNNIGGLGQVQFGATALLAKKTGNRLLIGSPSYDFSTASSESSTAADNTDGGALFLYELNSSEDWERIWFFHGQENEGLGSFCSINEDGSRVAFRRLYENPHPVQVVDVPSGIQVGSDVSCAGDIPGEVMALSASGSRLAITCRTRSGRVEIFEFDEGVNEWQPIGQLNGLAVGDLFGFALSWSQDATRLAVTSPNHDGTGMPNKGILQVFEYLGQSKWSQLGNTVSGKVAFDQLGFSVDLNADGSVVVVSAPGSSPGNKPLAGCLQVLDFDGTEWVEDGPVICGQAPSDRFGRSVSLAADGQRLAGSSWLHNGAKGRVAVFERLSGKWAELASLEGKANGDRMGFGRSSVSLALNGARLSAGATWTRSAAGVSIGEVVVVDLHPTTESPSSLPSTTPTYVSHTGDPTAAPSRSDDQMLELLSPSTVLILDPIQTLTPSGSPSIDLSTRTPSNHPSDGFLTSNPTGSARISSFPTSTTSKQPSWSPSNDPTGTSPPNLLPTEEPTGNPSTLPSFEPSSSPSDDPSISPSKQPSWSPSNDPTDTSPPSLLPTEEPTGNPSTLPSFEPSSSPSDDPSISPSKQPSLSPSNDPSPPSLLPTGEPTGTGNPPTLPSSQVSSSPSDDPSISPSSIPSEPPSRSPSQQPSPNPTNAPSDQPSLSALDTTGTGSVLPSSTPSNVLHTQLEMGTPSIGNPRVQPSAGPSAGPSSSPSLPPSSVPSLFPSTPQPSALVVASQSPSVEPSSRPTGSTTKETSVGLNISTVFPTVFPSAEINVEGQVEEVDEAEDAIMDYTITSCHCDDSFNCTTDAVDRLFSSFNVCVTTNETGVSIVEISQLFFFSASSNMRLDAIINGTITELTTKKLQSEDNAQKAVVQTSLISALFDDEDPSTIEVSGMCIIMVNGDSEQRLLQVPVSSRGLESNEEGTQAVAFSFEMEIEAQTPVSVATMNGLIWPWLASVVVSVFVLC</sequence>
<dbReference type="Gene3D" id="2.130.10.130">
    <property type="entry name" value="Integrin alpha, N-terminal"/>
    <property type="match status" value="1"/>
</dbReference>
<feature type="region of interest" description="Disordered" evidence="1">
    <location>
        <begin position="492"/>
        <end position="807"/>
    </location>
</feature>
<gene>
    <name evidence="3" type="ORF">SEMRO_712_G191350.1</name>
</gene>
<feature type="compositionally biased region" description="Pro residues" evidence="1">
    <location>
        <begin position="686"/>
        <end position="702"/>
    </location>
</feature>
<comment type="caution">
    <text evidence="3">The sequence shown here is derived from an EMBL/GenBank/DDBJ whole genome shotgun (WGS) entry which is preliminary data.</text>
</comment>
<evidence type="ECO:0000256" key="2">
    <source>
        <dbReference type="SAM" id="SignalP"/>
    </source>
</evidence>
<accession>A0A9N8E646</accession>
<dbReference type="Proteomes" id="UP001153069">
    <property type="component" value="Unassembled WGS sequence"/>
</dbReference>
<keyword evidence="2" id="KW-0732">Signal</keyword>
<dbReference type="InterPro" id="IPR028994">
    <property type="entry name" value="Integrin_alpha_N"/>
</dbReference>
<feature type="compositionally biased region" description="Low complexity" evidence="1">
    <location>
        <begin position="440"/>
        <end position="453"/>
    </location>
</feature>
<feature type="compositionally biased region" description="Low complexity" evidence="1">
    <location>
        <begin position="650"/>
        <end position="685"/>
    </location>
</feature>
<dbReference type="GO" id="GO:0007229">
    <property type="term" value="P:integrin-mediated signaling pathway"/>
    <property type="evidence" value="ECO:0007669"/>
    <property type="project" value="UniProtKB-KW"/>
</dbReference>